<comment type="similarity">
    <text evidence="1">Belongs to the FAM98 family.</text>
</comment>
<organism evidence="2 3">
    <name type="scientific">Aromia moschata</name>
    <dbReference type="NCBI Taxonomy" id="1265417"/>
    <lineage>
        <taxon>Eukaryota</taxon>
        <taxon>Metazoa</taxon>
        <taxon>Ecdysozoa</taxon>
        <taxon>Arthropoda</taxon>
        <taxon>Hexapoda</taxon>
        <taxon>Insecta</taxon>
        <taxon>Pterygota</taxon>
        <taxon>Neoptera</taxon>
        <taxon>Endopterygota</taxon>
        <taxon>Coleoptera</taxon>
        <taxon>Polyphaga</taxon>
        <taxon>Cucujiformia</taxon>
        <taxon>Chrysomeloidea</taxon>
        <taxon>Cerambycidae</taxon>
        <taxon>Cerambycinae</taxon>
        <taxon>Callichromatini</taxon>
        <taxon>Aromia</taxon>
    </lineage>
</organism>
<reference evidence="2" key="1">
    <citation type="journal article" date="2023" name="Insect Mol. Biol.">
        <title>Genome sequencing provides insights into the evolution of gene families encoding plant cell wall-degrading enzymes in longhorned beetles.</title>
        <authorList>
            <person name="Shin N.R."/>
            <person name="Okamura Y."/>
            <person name="Kirsch R."/>
            <person name="Pauchet Y."/>
        </authorList>
    </citation>
    <scope>NUCLEOTIDE SEQUENCE</scope>
    <source>
        <strain evidence="2">AMC_N1</strain>
    </source>
</reference>
<dbReference type="PANTHER" id="PTHR31353:SF1">
    <property type="entry name" value="PROTEIN FAM98B"/>
    <property type="match status" value="1"/>
</dbReference>
<dbReference type="Proteomes" id="UP001162162">
    <property type="component" value="Unassembled WGS sequence"/>
</dbReference>
<dbReference type="InterPro" id="IPR018797">
    <property type="entry name" value="FAM98"/>
</dbReference>
<name>A0AAV8XEB9_9CUCU</name>
<dbReference type="Pfam" id="PF10239">
    <property type="entry name" value="DUF2465"/>
    <property type="match status" value="1"/>
</dbReference>
<accession>A0AAV8XEB9</accession>
<protein>
    <submittedName>
        <fullName evidence="2">Uncharacterized protein</fullName>
    </submittedName>
</protein>
<evidence type="ECO:0000313" key="3">
    <source>
        <dbReference type="Proteomes" id="UP001162162"/>
    </source>
</evidence>
<sequence length="348" mass="39729">MSRLEENILRGLNLIGYNGPLLQKTQLPVAIEGGPKNVEYTQLVNFLTNEIRTLLAIDEEVNAVTSPEDSVAFVMEITSFLKELNCPYTALTDGLVSDRLQNVSDRLLLLDYLITELMGARILQEKKPEKKIELKLQETPEGADMRLILQTLRFPKPPPNISITTLFQKLCPTIPIVLNKAGADIVGEGIFKGFLSEKQWEILGGIQKDLYHEYKIREGNVIDTIGRYHTIFSDRTKGKNELFEKIYHDKRKLLKVEPEIDMADLIAARTDLAIIEKTSNSSVRKNTRSQLQKVIIGQVPDRGGRTSEIAPPSPRNAPMATTVLWWRKRRIYTWGREYGWRSSIQRWL</sequence>
<dbReference type="PANTHER" id="PTHR31353">
    <property type="entry name" value="FAM98"/>
    <property type="match status" value="1"/>
</dbReference>
<evidence type="ECO:0000313" key="2">
    <source>
        <dbReference type="EMBL" id="KAJ8936859.1"/>
    </source>
</evidence>
<comment type="caution">
    <text evidence="2">The sequence shown here is derived from an EMBL/GenBank/DDBJ whole genome shotgun (WGS) entry which is preliminary data.</text>
</comment>
<evidence type="ECO:0000256" key="1">
    <source>
        <dbReference type="ARBA" id="ARBA00007218"/>
    </source>
</evidence>
<dbReference type="AlphaFoldDB" id="A0AAV8XEB9"/>
<proteinExistence type="inferred from homology"/>
<dbReference type="EMBL" id="JAPWTK010000706">
    <property type="protein sequence ID" value="KAJ8936859.1"/>
    <property type="molecule type" value="Genomic_DNA"/>
</dbReference>
<dbReference type="GO" id="GO:0072669">
    <property type="term" value="C:tRNA-splicing ligase complex"/>
    <property type="evidence" value="ECO:0007669"/>
    <property type="project" value="TreeGrafter"/>
</dbReference>
<gene>
    <name evidence="2" type="ORF">NQ318_012822</name>
</gene>
<keyword evidence="3" id="KW-1185">Reference proteome</keyword>